<dbReference type="PROSITE" id="PS50405">
    <property type="entry name" value="GST_CTER"/>
    <property type="match status" value="1"/>
</dbReference>
<evidence type="ECO:0000259" key="5">
    <source>
        <dbReference type="PROSITE" id="PS50405"/>
    </source>
</evidence>
<evidence type="ECO:0000259" key="4">
    <source>
        <dbReference type="PROSITE" id="PS50404"/>
    </source>
</evidence>
<dbReference type="InterPro" id="IPR040079">
    <property type="entry name" value="Glutathione_S-Trfase"/>
</dbReference>
<dbReference type="PANTHER" id="PTHR43968">
    <property type="match status" value="1"/>
</dbReference>
<dbReference type="RefSeq" id="WP_108602919.1">
    <property type="nucleotide sequence ID" value="NZ_CP026604.1"/>
</dbReference>
<dbReference type="Gene3D" id="3.40.30.10">
    <property type="entry name" value="Glutaredoxin"/>
    <property type="match status" value="1"/>
</dbReference>
<gene>
    <name evidence="6" type="ORF">C2869_10650</name>
</gene>
<dbReference type="InterPro" id="IPR036249">
    <property type="entry name" value="Thioredoxin-like_sf"/>
</dbReference>
<accession>A0A2S0VRP2</accession>
<dbReference type="Pfam" id="PF13409">
    <property type="entry name" value="GST_N_2"/>
    <property type="match status" value="1"/>
</dbReference>
<dbReference type="InterPro" id="IPR004045">
    <property type="entry name" value="Glutathione_S-Trfase_N"/>
</dbReference>
<keyword evidence="2 6" id="KW-0808">Transferase</keyword>
<feature type="domain" description="GST N-terminal" evidence="4">
    <location>
        <begin position="2"/>
        <end position="80"/>
    </location>
</feature>
<organism evidence="6 7">
    <name type="scientific">Saccharobesus litoralis</name>
    <dbReference type="NCBI Taxonomy" id="2172099"/>
    <lineage>
        <taxon>Bacteria</taxon>
        <taxon>Pseudomonadati</taxon>
        <taxon>Pseudomonadota</taxon>
        <taxon>Gammaproteobacteria</taxon>
        <taxon>Alteromonadales</taxon>
        <taxon>Alteromonadaceae</taxon>
        <taxon>Saccharobesus</taxon>
    </lineage>
</organism>
<dbReference type="InterPro" id="IPR036282">
    <property type="entry name" value="Glutathione-S-Trfase_C_sf"/>
</dbReference>
<dbReference type="Proteomes" id="UP000244441">
    <property type="component" value="Chromosome"/>
</dbReference>
<dbReference type="SUPFAM" id="SSF47616">
    <property type="entry name" value="GST C-terminal domain-like"/>
    <property type="match status" value="1"/>
</dbReference>
<dbReference type="OrthoDB" id="6258999at2"/>
<dbReference type="InterPro" id="IPR010987">
    <property type="entry name" value="Glutathione-S-Trfase_C-like"/>
</dbReference>
<sequence length="220" mass="25108">MLPIELVSFKLCPFVQRSVITLKQKNIEFAITYIDLADKPDWFLAMSPLGKVPVLKYGDEVLFESAVINEFLDEITPPTLMPYEPINKAKDRAWIEYTSQCLMNQYTWLNATNAAEEDKQQTALHSKLTRLEAQVPEQGFFNGDDFSLVDSSLAPFFHRFAILQKQKGINILANYPKLQALSEQYMALDSVTQSVVADFDSLFIDYFAKQDSYIVNKPNA</sequence>
<dbReference type="EC" id="2.5.1.18" evidence="1"/>
<dbReference type="SUPFAM" id="SSF52833">
    <property type="entry name" value="Thioredoxin-like"/>
    <property type="match status" value="1"/>
</dbReference>
<keyword evidence="7" id="KW-1185">Reference proteome</keyword>
<evidence type="ECO:0000256" key="3">
    <source>
        <dbReference type="ARBA" id="ARBA00047960"/>
    </source>
</evidence>
<dbReference type="GO" id="GO:0004364">
    <property type="term" value="F:glutathione transferase activity"/>
    <property type="evidence" value="ECO:0007669"/>
    <property type="project" value="UniProtKB-EC"/>
</dbReference>
<feature type="domain" description="GST C-terminal" evidence="5">
    <location>
        <begin position="84"/>
        <end position="212"/>
    </location>
</feature>
<dbReference type="EMBL" id="CP026604">
    <property type="protein sequence ID" value="AWB66863.1"/>
    <property type="molecule type" value="Genomic_DNA"/>
</dbReference>
<evidence type="ECO:0000313" key="6">
    <source>
        <dbReference type="EMBL" id="AWB66863.1"/>
    </source>
</evidence>
<comment type="catalytic activity">
    <reaction evidence="3">
        <text>RX + glutathione = an S-substituted glutathione + a halide anion + H(+)</text>
        <dbReference type="Rhea" id="RHEA:16437"/>
        <dbReference type="ChEBI" id="CHEBI:15378"/>
        <dbReference type="ChEBI" id="CHEBI:16042"/>
        <dbReference type="ChEBI" id="CHEBI:17792"/>
        <dbReference type="ChEBI" id="CHEBI:57925"/>
        <dbReference type="ChEBI" id="CHEBI:90779"/>
        <dbReference type="EC" id="2.5.1.18"/>
    </reaction>
</comment>
<dbReference type="SFLD" id="SFLDG01152">
    <property type="entry name" value="Main.3:_Omega-_and_Tau-like"/>
    <property type="match status" value="1"/>
</dbReference>
<dbReference type="PROSITE" id="PS50404">
    <property type="entry name" value="GST_NTER"/>
    <property type="match status" value="1"/>
</dbReference>
<name>A0A2S0VRP2_9ALTE</name>
<evidence type="ECO:0000256" key="2">
    <source>
        <dbReference type="ARBA" id="ARBA00022679"/>
    </source>
</evidence>
<dbReference type="GO" id="GO:0005737">
    <property type="term" value="C:cytoplasm"/>
    <property type="evidence" value="ECO:0007669"/>
    <property type="project" value="TreeGrafter"/>
</dbReference>
<dbReference type="InterPro" id="IPR045073">
    <property type="entry name" value="Omega/Tau-like"/>
</dbReference>
<protein>
    <recommendedName>
        <fullName evidence="1">glutathione transferase</fullName>
        <ecNumber evidence="1">2.5.1.18</ecNumber>
    </recommendedName>
</protein>
<evidence type="ECO:0000313" key="7">
    <source>
        <dbReference type="Proteomes" id="UP000244441"/>
    </source>
</evidence>
<dbReference type="Gene3D" id="1.20.1050.10">
    <property type="match status" value="1"/>
</dbReference>
<dbReference type="PANTHER" id="PTHR43968:SF6">
    <property type="entry name" value="GLUTATHIONE S-TRANSFERASE OMEGA"/>
    <property type="match status" value="1"/>
</dbReference>
<dbReference type="SFLD" id="SFLDS00019">
    <property type="entry name" value="Glutathione_Transferase_(cytos"/>
    <property type="match status" value="1"/>
</dbReference>
<dbReference type="AlphaFoldDB" id="A0A2S0VRP2"/>
<evidence type="ECO:0000256" key="1">
    <source>
        <dbReference type="ARBA" id="ARBA00012452"/>
    </source>
</evidence>
<dbReference type="KEGG" id="cate:C2869_10650"/>
<proteinExistence type="predicted"/>
<reference evidence="6 7" key="1">
    <citation type="submission" date="2018-01" db="EMBL/GenBank/DDBJ databases">
        <title>Genome sequence of a Cantenovulum-like bacteria.</title>
        <authorList>
            <person name="Tan W.R."/>
            <person name="Lau N.-S."/>
            <person name="Go F."/>
            <person name="Amirul A.-A.A."/>
        </authorList>
    </citation>
    <scope>NUCLEOTIDE SEQUENCE [LARGE SCALE GENOMIC DNA]</scope>
    <source>
        <strain evidence="6 7">CCB-QB4</strain>
    </source>
</reference>
<dbReference type="InterPro" id="IPR050983">
    <property type="entry name" value="GST_Omega/HSP26"/>
</dbReference>
<dbReference type="SFLD" id="SFLDG00358">
    <property type="entry name" value="Main_(cytGST)"/>
    <property type="match status" value="1"/>
</dbReference>
<dbReference type="CDD" id="cd00299">
    <property type="entry name" value="GST_C_family"/>
    <property type="match status" value="1"/>
</dbReference>
<dbReference type="Pfam" id="PF13410">
    <property type="entry name" value="GST_C_2"/>
    <property type="match status" value="1"/>
</dbReference>